<feature type="transmembrane region" description="Helical" evidence="2">
    <location>
        <begin position="12"/>
        <end position="34"/>
    </location>
</feature>
<dbReference type="SUPFAM" id="SSF54523">
    <property type="entry name" value="Pili subunits"/>
    <property type="match status" value="1"/>
</dbReference>
<dbReference type="GO" id="GO:0015627">
    <property type="term" value="C:type II protein secretion system complex"/>
    <property type="evidence" value="ECO:0007669"/>
    <property type="project" value="InterPro"/>
</dbReference>
<dbReference type="PRINTS" id="PR00813">
    <property type="entry name" value="BCTERIALGSPG"/>
</dbReference>
<evidence type="ECO:0000256" key="2">
    <source>
        <dbReference type="SAM" id="Phobius"/>
    </source>
</evidence>
<keyword evidence="2" id="KW-0812">Transmembrane</keyword>
<sequence length="126" mass="14420">MLWKLDRKKNVTGFSFLELLIIFVIIGILAAIATPQLEHYKQLRYDRESKENLEKLYQACDKFWADDINTQCSIDIAKESANGYIQSSDVVMLIPPGKETKTDFQATAKHSSSNKTYTIDEKGNIR</sequence>
<organism evidence="3">
    <name type="scientific">marine metagenome</name>
    <dbReference type="NCBI Taxonomy" id="408172"/>
    <lineage>
        <taxon>unclassified sequences</taxon>
        <taxon>metagenomes</taxon>
        <taxon>ecological metagenomes</taxon>
    </lineage>
</organism>
<dbReference type="AlphaFoldDB" id="A0A382NKI2"/>
<keyword evidence="1" id="KW-0488">Methylation</keyword>
<keyword evidence="2" id="KW-1133">Transmembrane helix</keyword>
<dbReference type="Pfam" id="PF07963">
    <property type="entry name" value="N_methyl"/>
    <property type="match status" value="1"/>
</dbReference>
<dbReference type="InterPro" id="IPR000983">
    <property type="entry name" value="Bac_GSPG_pilin"/>
</dbReference>
<proteinExistence type="predicted"/>
<evidence type="ECO:0000313" key="3">
    <source>
        <dbReference type="EMBL" id="SVC60815.1"/>
    </source>
</evidence>
<dbReference type="InterPro" id="IPR012902">
    <property type="entry name" value="N_methyl_site"/>
</dbReference>
<protein>
    <recommendedName>
        <fullName evidence="4">Type II secretion system protein GspG C-terminal domain-containing protein</fullName>
    </recommendedName>
</protein>
<dbReference type="Gene3D" id="3.30.700.10">
    <property type="entry name" value="Glycoprotein, Type 4 Pilin"/>
    <property type="match status" value="1"/>
</dbReference>
<dbReference type="EMBL" id="UINC01100620">
    <property type="protein sequence ID" value="SVC60815.1"/>
    <property type="molecule type" value="Genomic_DNA"/>
</dbReference>
<name>A0A382NKI2_9ZZZZ</name>
<gene>
    <name evidence="3" type="ORF">METZ01_LOCUS313669</name>
</gene>
<evidence type="ECO:0000256" key="1">
    <source>
        <dbReference type="ARBA" id="ARBA00022481"/>
    </source>
</evidence>
<keyword evidence="2" id="KW-0472">Membrane</keyword>
<accession>A0A382NKI2</accession>
<evidence type="ECO:0008006" key="4">
    <source>
        <dbReference type="Google" id="ProtNLM"/>
    </source>
</evidence>
<reference evidence="3" key="1">
    <citation type="submission" date="2018-05" db="EMBL/GenBank/DDBJ databases">
        <authorList>
            <person name="Lanie J.A."/>
            <person name="Ng W.-L."/>
            <person name="Kazmierczak K.M."/>
            <person name="Andrzejewski T.M."/>
            <person name="Davidsen T.M."/>
            <person name="Wayne K.J."/>
            <person name="Tettelin H."/>
            <person name="Glass J.I."/>
            <person name="Rusch D."/>
            <person name="Podicherti R."/>
            <person name="Tsui H.-C.T."/>
            <person name="Winkler M.E."/>
        </authorList>
    </citation>
    <scope>NUCLEOTIDE SEQUENCE</scope>
</reference>
<dbReference type="InterPro" id="IPR045584">
    <property type="entry name" value="Pilin-like"/>
</dbReference>
<dbReference type="GO" id="GO:0015628">
    <property type="term" value="P:protein secretion by the type II secretion system"/>
    <property type="evidence" value="ECO:0007669"/>
    <property type="project" value="InterPro"/>
</dbReference>